<dbReference type="GO" id="GO:0016559">
    <property type="term" value="P:peroxisome fission"/>
    <property type="evidence" value="ECO:0007669"/>
    <property type="project" value="InterPro"/>
</dbReference>
<evidence type="ECO:0000256" key="4">
    <source>
        <dbReference type="ARBA" id="ARBA00046271"/>
    </source>
</evidence>
<dbReference type="GO" id="GO:0005778">
    <property type="term" value="C:peroxisomal membrane"/>
    <property type="evidence" value="ECO:0007669"/>
    <property type="project" value="UniProtKB-SubCell"/>
</dbReference>
<accession>L1IT62</accession>
<evidence type="ECO:0000256" key="2">
    <source>
        <dbReference type="ARBA" id="ARBA00023136"/>
    </source>
</evidence>
<dbReference type="Pfam" id="PF05648">
    <property type="entry name" value="PEX11"/>
    <property type="match status" value="1"/>
</dbReference>
<dbReference type="RefSeq" id="XP_005826010.1">
    <property type="nucleotide sequence ID" value="XM_005825953.1"/>
</dbReference>
<protein>
    <submittedName>
        <fullName evidence="5 6">Uncharacterized protein</fullName>
    </submittedName>
</protein>
<keyword evidence="2" id="KW-0472">Membrane</keyword>
<keyword evidence="7" id="KW-1185">Reference proteome</keyword>
<gene>
    <name evidence="5" type="ORF">GUITHDRAFT_154547</name>
</gene>
<dbReference type="PANTHER" id="PTHR12652">
    <property type="entry name" value="PEROXISOMAL BIOGENESIS FACTOR 11"/>
    <property type="match status" value="1"/>
</dbReference>
<evidence type="ECO:0000313" key="7">
    <source>
        <dbReference type="Proteomes" id="UP000011087"/>
    </source>
</evidence>
<proteinExistence type="predicted"/>
<dbReference type="Proteomes" id="UP000011087">
    <property type="component" value="Unassembled WGS sequence"/>
</dbReference>
<evidence type="ECO:0000256" key="1">
    <source>
        <dbReference type="ARBA" id="ARBA00022593"/>
    </source>
</evidence>
<reference evidence="6" key="3">
    <citation type="submission" date="2016-03" db="UniProtKB">
        <authorList>
            <consortium name="EnsemblProtists"/>
        </authorList>
    </citation>
    <scope>IDENTIFICATION</scope>
</reference>
<evidence type="ECO:0000313" key="5">
    <source>
        <dbReference type="EMBL" id="EKX39030.1"/>
    </source>
</evidence>
<dbReference type="InterPro" id="IPR008733">
    <property type="entry name" value="PEX11"/>
</dbReference>
<dbReference type="OMA" id="AGPCIHW"/>
<keyword evidence="3" id="KW-0576">Peroxisome</keyword>
<dbReference type="KEGG" id="gtt:GUITHDRAFT_154547"/>
<keyword evidence="1" id="KW-0962">Peroxisome biogenesis</keyword>
<dbReference type="PANTHER" id="PTHR12652:SF25">
    <property type="entry name" value="MICROBODY (PEROXISOME) PROLIFERATION PROTEIN PEROXIN 11C (EUROFUNG)"/>
    <property type="match status" value="1"/>
</dbReference>
<dbReference type="EMBL" id="JH993043">
    <property type="protein sequence ID" value="EKX39030.1"/>
    <property type="molecule type" value="Genomic_DNA"/>
</dbReference>
<dbReference type="HOGENOM" id="CLU_096996_0_0_1"/>
<evidence type="ECO:0000256" key="3">
    <source>
        <dbReference type="ARBA" id="ARBA00023140"/>
    </source>
</evidence>
<name>L1IT62_GUITC</name>
<dbReference type="GeneID" id="17295767"/>
<reference evidence="7" key="2">
    <citation type="submission" date="2012-11" db="EMBL/GenBank/DDBJ databases">
        <authorList>
            <person name="Kuo A."/>
            <person name="Curtis B.A."/>
            <person name="Tanifuji G."/>
            <person name="Burki F."/>
            <person name="Gruber A."/>
            <person name="Irimia M."/>
            <person name="Maruyama S."/>
            <person name="Arias M.C."/>
            <person name="Ball S.G."/>
            <person name="Gile G.H."/>
            <person name="Hirakawa Y."/>
            <person name="Hopkins J.F."/>
            <person name="Rensing S.A."/>
            <person name="Schmutz J."/>
            <person name="Symeonidi A."/>
            <person name="Elias M."/>
            <person name="Eveleigh R.J."/>
            <person name="Herman E.K."/>
            <person name="Klute M.J."/>
            <person name="Nakayama T."/>
            <person name="Obornik M."/>
            <person name="Reyes-Prieto A."/>
            <person name="Armbrust E.V."/>
            <person name="Aves S.J."/>
            <person name="Beiko R.G."/>
            <person name="Coutinho P."/>
            <person name="Dacks J.B."/>
            <person name="Durnford D.G."/>
            <person name="Fast N.M."/>
            <person name="Green B.R."/>
            <person name="Grisdale C."/>
            <person name="Hempe F."/>
            <person name="Henrissat B."/>
            <person name="Hoppner M.P."/>
            <person name="Ishida K.-I."/>
            <person name="Kim E."/>
            <person name="Koreny L."/>
            <person name="Kroth P.G."/>
            <person name="Liu Y."/>
            <person name="Malik S.-B."/>
            <person name="Maier U.G."/>
            <person name="McRose D."/>
            <person name="Mock T."/>
            <person name="Neilson J.A."/>
            <person name="Onodera N.T."/>
            <person name="Poole A.M."/>
            <person name="Pritham E.J."/>
            <person name="Richards T.A."/>
            <person name="Rocap G."/>
            <person name="Roy S.W."/>
            <person name="Sarai C."/>
            <person name="Schaack S."/>
            <person name="Shirato S."/>
            <person name="Slamovits C.H."/>
            <person name="Spencer D.F."/>
            <person name="Suzuki S."/>
            <person name="Worden A.Z."/>
            <person name="Zauner S."/>
            <person name="Barry K."/>
            <person name="Bell C."/>
            <person name="Bharti A.K."/>
            <person name="Crow J.A."/>
            <person name="Grimwood J."/>
            <person name="Kramer R."/>
            <person name="Lindquist E."/>
            <person name="Lucas S."/>
            <person name="Salamov A."/>
            <person name="McFadden G.I."/>
            <person name="Lane C.E."/>
            <person name="Keeling P.J."/>
            <person name="Gray M.W."/>
            <person name="Grigoriev I.V."/>
            <person name="Archibald J.M."/>
        </authorList>
    </citation>
    <scope>NUCLEOTIDE SEQUENCE</scope>
    <source>
        <strain evidence="7">CCMP2712</strain>
    </source>
</reference>
<dbReference type="OrthoDB" id="10005898at2759"/>
<comment type="subcellular location">
    <subcellularLocation>
        <location evidence="4">Peroxisome membrane</location>
    </subcellularLocation>
</comment>
<dbReference type="AlphaFoldDB" id="L1IT62"/>
<dbReference type="PaxDb" id="55529-EKX39030"/>
<dbReference type="STRING" id="905079.L1IT62"/>
<evidence type="ECO:0000313" key="6">
    <source>
        <dbReference type="EnsemblProtists" id="EKX39030"/>
    </source>
</evidence>
<sequence>MSAWLDRSGSVWGYDKAMKIASYLLPLVAQTCPHRLQTLKEALKLFGSHFSMYRVTTRLGGSPFGLPSELDNIINSSWVGGWKDNVIRRCVILQSYTMLGYYPLEHAVWAGTIAPKLFPLDVATLSRLSCVFWVLWIVIDIYATHRRWQELKRMETKLKMNGSLTANNKAKIERSRRSLIRYTLRLVLYLPNAIHWTLDEKSKFALADWMVNALGLAEAVLGTYTYVNGDSISRPKIEE</sequence>
<reference evidence="5 7" key="1">
    <citation type="journal article" date="2012" name="Nature">
        <title>Algal genomes reveal evolutionary mosaicism and the fate of nucleomorphs.</title>
        <authorList>
            <consortium name="DOE Joint Genome Institute"/>
            <person name="Curtis B.A."/>
            <person name="Tanifuji G."/>
            <person name="Burki F."/>
            <person name="Gruber A."/>
            <person name="Irimia M."/>
            <person name="Maruyama S."/>
            <person name="Arias M.C."/>
            <person name="Ball S.G."/>
            <person name="Gile G.H."/>
            <person name="Hirakawa Y."/>
            <person name="Hopkins J.F."/>
            <person name="Kuo A."/>
            <person name="Rensing S.A."/>
            <person name="Schmutz J."/>
            <person name="Symeonidi A."/>
            <person name="Elias M."/>
            <person name="Eveleigh R.J."/>
            <person name="Herman E.K."/>
            <person name="Klute M.J."/>
            <person name="Nakayama T."/>
            <person name="Obornik M."/>
            <person name="Reyes-Prieto A."/>
            <person name="Armbrust E.V."/>
            <person name="Aves S.J."/>
            <person name="Beiko R.G."/>
            <person name="Coutinho P."/>
            <person name="Dacks J.B."/>
            <person name="Durnford D.G."/>
            <person name="Fast N.M."/>
            <person name="Green B.R."/>
            <person name="Grisdale C.J."/>
            <person name="Hempel F."/>
            <person name="Henrissat B."/>
            <person name="Hoppner M.P."/>
            <person name="Ishida K."/>
            <person name="Kim E."/>
            <person name="Koreny L."/>
            <person name="Kroth P.G."/>
            <person name="Liu Y."/>
            <person name="Malik S.B."/>
            <person name="Maier U.G."/>
            <person name="McRose D."/>
            <person name="Mock T."/>
            <person name="Neilson J.A."/>
            <person name="Onodera N.T."/>
            <person name="Poole A.M."/>
            <person name="Pritham E.J."/>
            <person name="Richards T.A."/>
            <person name="Rocap G."/>
            <person name="Roy S.W."/>
            <person name="Sarai C."/>
            <person name="Schaack S."/>
            <person name="Shirato S."/>
            <person name="Slamovits C.H."/>
            <person name="Spencer D.F."/>
            <person name="Suzuki S."/>
            <person name="Worden A.Z."/>
            <person name="Zauner S."/>
            <person name="Barry K."/>
            <person name="Bell C."/>
            <person name="Bharti A.K."/>
            <person name="Crow J.A."/>
            <person name="Grimwood J."/>
            <person name="Kramer R."/>
            <person name="Lindquist E."/>
            <person name="Lucas S."/>
            <person name="Salamov A."/>
            <person name="McFadden G.I."/>
            <person name="Lane C.E."/>
            <person name="Keeling P.J."/>
            <person name="Gray M.W."/>
            <person name="Grigoriev I.V."/>
            <person name="Archibald J.M."/>
        </authorList>
    </citation>
    <scope>NUCLEOTIDE SEQUENCE</scope>
    <source>
        <strain evidence="5 7">CCMP2712</strain>
    </source>
</reference>
<dbReference type="EnsemblProtists" id="EKX39030">
    <property type="protein sequence ID" value="EKX39030"/>
    <property type="gene ID" value="GUITHDRAFT_154547"/>
</dbReference>
<organism evidence="5">
    <name type="scientific">Guillardia theta (strain CCMP2712)</name>
    <name type="common">Cryptophyte</name>
    <dbReference type="NCBI Taxonomy" id="905079"/>
    <lineage>
        <taxon>Eukaryota</taxon>
        <taxon>Cryptophyceae</taxon>
        <taxon>Pyrenomonadales</taxon>
        <taxon>Geminigeraceae</taxon>
        <taxon>Guillardia</taxon>
    </lineage>
</organism>